<dbReference type="Proteomes" id="UP001152531">
    <property type="component" value="Unassembled WGS sequence"/>
</dbReference>
<comment type="caution">
    <text evidence="1">The sequence shown here is derived from an EMBL/GenBank/DDBJ whole genome shotgun (WGS) entry which is preliminary data.</text>
</comment>
<evidence type="ECO:0000313" key="1">
    <source>
        <dbReference type="EMBL" id="CAH6722418.1"/>
    </source>
</evidence>
<name>A0ACA9YBI5_9ASCO</name>
<evidence type="ECO:0000313" key="2">
    <source>
        <dbReference type="Proteomes" id="UP001152531"/>
    </source>
</evidence>
<organism evidence="1 2">
    <name type="scientific">[Candida] jaroonii</name>
    <dbReference type="NCBI Taxonomy" id="467808"/>
    <lineage>
        <taxon>Eukaryota</taxon>
        <taxon>Fungi</taxon>
        <taxon>Dikarya</taxon>
        <taxon>Ascomycota</taxon>
        <taxon>Saccharomycotina</taxon>
        <taxon>Pichiomycetes</taxon>
        <taxon>Debaryomycetaceae</taxon>
        <taxon>Yamadazyma</taxon>
    </lineage>
</organism>
<proteinExistence type="predicted"/>
<dbReference type="EMBL" id="CALSDN010000009">
    <property type="protein sequence ID" value="CAH6722418.1"/>
    <property type="molecule type" value="Genomic_DNA"/>
</dbReference>
<accession>A0ACA9YBI5</accession>
<keyword evidence="2" id="KW-1185">Reference proteome</keyword>
<reference evidence="1" key="1">
    <citation type="submission" date="2022-06" db="EMBL/GenBank/DDBJ databases">
        <authorList>
            <person name="Legras J.-L."/>
            <person name="Devillers H."/>
            <person name="Grondin C."/>
        </authorList>
    </citation>
    <scope>NUCLEOTIDE SEQUENCE</scope>
    <source>
        <strain evidence="1">CLIB 1444</strain>
    </source>
</reference>
<protein>
    <submittedName>
        <fullName evidence="1">GTP-binding protein Rho1p</fullName>
    </submittedName>
</protein>
<sequence length="271" mass="30635">MSAPQVVINDDPKIPNFPIQTNFKKSNHQMKIVVVGDGGCGKTCLLVSYTQSKFPEIYVPTVFENYVANVVSPQNKLIELALWDTAGQEEYDRLRPLSYPDVDVLLICFALDNIISLQNVKDIWFPEVHHFCPGIPILLVGTKSDLSNTIDPDLAIQLATEINAAGYIQCSAKTMFNVKSVFNFAINIFNEKLEALDKQKKRKSFLGHNKSSSVGSKGHFKNTSITSSILFDQPLTEEERNPYTARDNHYDYDEFTYARDTKKKSRKCNIL</sequence>
<gene>
    <name evidence="1" type="ORF">CLIB1444_09S03136</name>
</gene>